<feature type="compositionally biased region" description="Basic and acidic residues" evidence="12">
    <location>
        <begin position="787"/>
        <end position="798"/>
    </location>
</feature>
<feature type="transmembrane region" description="Helical" evidence="11">
    <location>
        <begin position="86"/>
        <end position="112"/>
    </location>
</feature>
<dbReference type="GeneID" id="93210574"/>
<organism evidence="15 16">
    <name type="scientific">Fannyhessea vaginae DSM 15829</name>
    <dbReference type="NCBI Taxonomy" id="525256"/>
    <lineage>
        <taxon>Bacteria</taxon>
        <taxon>Bacillati</taxon>
        <taxon>Actinomycetota</taxon>
        <taxon>Coriobacteriia</taxon>
        <taxon>Coriobacteriales</taxon>
        <taxon>Atopobiaceae</taxon>
        <taxon>Fannyhessea</taxon>
    </lineage>
</organism>
<evidence type="ECO:0000256" key="4">
    <source>
        <dbReference type="ARBA" id="ARBA00022538"/>
    </source>
</evidence>
<feature type="transmembrane region" description="Helical" evidence="11">
    <location>
        <begin position="133"/>
        <end position="155"/>
    </location>
</feature>
<feature type="transmembrane region" description="Helical" evidence="11">
    <location>
        <begin position="463"/>
        <end position="484"/>
    </location>
</feature>
<feature type="transmembrane region" description="Helical" evidence="11">
    <location>
        <begin position="440"/>
        <end position="457"/>
    </location>
</feature>
<keyword evidence="5 11" id="KW-0812">Transmembrane</keyword>
<feature type="region of interest" description="Disordered" evidence="12">
    <location>
        <begin position="750"/>
        <end position="811"/>
    </location>
</feature>
<evidence type="ECO:0000259" key="14">
    <source>
        <dbReference type="Pfam" id="PF22776"/>
    </source>
</evidence>
<feature type="transmembrane region" description="Helical" evidence="11">
    <location>
        <begin position="46"/>
        <end position="66"/>
    </location>
</feature>
<reference evidence="15 16" key="1">
    <citation type="submission" date="2011-02" db="EMBL/GenBank/DDBJ databases">
        <authorList>
            <person name="Muzny D."/>
            <person name="Qin X."/>
            <person name="Buhay C."/>
            <person name="Dugan-Rocha S."/>
            <person name="Ding Y."/>
            <person name="Chen G."/>
            <person name="Hawes A."/>
            <person name="Holder M."/>
            <person name="Jhangiani S."/>
            <person name="Johnson A."/>
            <person name="Khan Z."/>
            <person name="Li Z."/>
            <person name="Liu W."/>
            <person name="Liu X."/>
            <person name="Perez L."/>
            <person name="Shen H."/>
            <person name="Wang Q."/>
            <person name="Watt J."/>
            <person name="Xi L."/>
            <person name="Xin Y."/>
            <person name="Zhou J."/>
            <person name="Deng J."/>
            <person name="Jiang H."/>
            <person name="Liu Y."/>
            <person name="Qu J."/>
            <person name="Song X.-Z."/>
            <person name="Zhang L."/>
            <person name="Villasana D."/>
            <person name="Johnson A."/>
            <person name="Liu J."/>
            <person name="Liyanage D."/>
            <person name="Lorensuhewa L."/>
            <person name="Robinson T."/>
            <person name="Song A."/>
            <person name="Song B.-B."/>
            <person name="Dinh H."/>
            <person name="Thornton R."/>
            <person name="Coyle M."/>
            <person name="Francisco L."/>
            <person name="Jackson L."/>
            <person name="Javaid M."/>
            <person name="Korchina V."/>
            <person name="Kovar C."/>
            <person name="Mata R."/>
            <person name="Mathew T."/>
            <person name="Ngo R."/>
            <person name="Nguyen L."/>
            <person name="Nguyen N."/>
            <person name="Okwuonu G."/>
            <person name="Ongeri F."/>
            <person name="Pham C."/>
            <person name="Simmons D."/>
            <person name="Wilczek-Boney K."/>
            <person name="Hale W."/>
            <person name="Jakkamsetti A."/>
            <person name="Pham P."/>
            <person name="Ruth R."/>
            <person name="San Lucas F."/>
            <person name="Warren J."/>
            <person name="Zhang J."/>
            <person name="Zhao Z."/>
            <person name="Zhou C."/>
            <person name="Zhu D."/>
            <person name="Lee S."/>
            <person name="Bess C."/>
            <person name="Blankenburg K."/>
            <person name="Forbes L."/>
            <person name="Fu Q."/>
            <person name="Gubbala S."/>
            <person name="Hirani K."/>
            <person name="Jayaseelan J.C."/>
            <person name="Lara F."/>
            <person name="Munidasa M."/>
            <person name="Palculict T."/>
            <person name="Patil S."/>
            <person name="Pu L.-L."/>
            <person name="Saada N."/>
            <person name="Tang L."/>
            <person name="Weissenberger G."/>
            <person name="Zhu Y."/>
            <person name="Hemphill L."/>
            <person name="Shang Y."/>
            <person name="Youmans B."/>
            <person name="Ayvaz T."/>
            <person name="Ross M."/>
            <person name="Santibanez J."/>
            <person name="Aqrawi P."/>
            <person name="Gross S."/>
            <person name="Joshi V."/>
            <person name="Fowler G."/>
            <person name="Nazareth L."/>
            <person name="Reid J."/>
            <person name="Worley K."/>
            <person name="Petrosino J."/>
            <person name="Highlander S."/>
            <person name="Gibbs R."/>
        </authorList>
    </citation>
    <scope>NUCLEOTIDE SEQUENCE [LARGE SCALE GENOMIC DNA]</scope>
    <source>
        <strain evidence="15 16">DSM 15829</strain>
    </source>
</reference>
<dbReference type="eggNOG" id="COG3158">
    <property type="taxonomic scope" value="Bacteria"/>
</dbReference>
<dbReference type="PANTHER" id="PTHR30540:SF83">
    <property type="entry name" value="K+ POTASSIUM TRANSPORTER"/>
    <property type="match status" value="1"/>
</dbReference>
<dbReference type="RefSeq" id="WP_006303137.1">
    <property type="nucleotide sequence ID" value="NZ_ACGK02000002.1"/>
</dbReference>
<evidence type="ECO:0000256" key="11">
    <source>
        <dbReference type="HAMAP-Rule" id="MF_01522"/>
    </source>
</evidence>
<comment type="catalytic activity">
    <reaction evidence="11">
        <text>K(+)(in) + H(+)(in) = K(+)(out) + H(+)(out)</text>
        <dbReference type="Rhea" id="RHEA:28490"/>
        <dbReference type="ChEBI" id="CHEBI:15378"/>
        <dbReference type="ChEBI" id="CHEBI:29103"/>
    </reaction>
</comment>
<evidence type="ECO:0000256" key="6">
    <source>
        <dbReference type="ARBA" id="ARBA00022847"/>
    </source>
</evidence>
<evidence type="ECO:0000256" key="2">
    <source>
        <dbReference type="ARBA" id="ARBA00022448"/>
    </source>
</evidence>
<dbReference type="OrthoDB" id="9805577at2"/>
<comment type="caution">
    <text evidence="15">The sequence shown here is derived from an EMBL/GenBank/DDBJ whole genome shotgun (WGS) entry which is preliminary data.</text>
</comment>
<dbReference type="InterPro" id="IPR053951">
    <property type="entry name" value="K_trans_N"/>
</dbReference>
<keyword evidence="6 11" id="KW-0769">Symport</keyword>
<keyword evidence="10 11" id="KW-0472">Membrane</keyword>
<dbReference type="InterPro" id="IPR023051">
    <property type="entry name" value="Kup"/>
</dbReference>
<evidence type="ECO:0000313" key="16">
    <source>
        <dbReference type="Proteomes" id="UP000005947"/>
    </source>
</evidence>
<feature type="compositionally biased region" description="Acidic residues" evidence="12">
    <location>
        <begin position="758"/>
        <end position="767"/>
    </location>
</feature>
<dbReference type="InterPro" id="IPR003855">
    <property type="entry name" value="K+_transporter"/>
</dbReference>
<name>F1T641_9ACTN</name>
<keyword evidence="2 11" id="KW-0813">Transport</keyword>
<evidence type="ECO:0000256" key="8">
    <source>
        <dbReference type="ARBA" id="ARBA00022989"/>
    </source>
</evidence>
<feature type="transmembrane region" description="Helical" evidence="11">
    <location>
        <begin position="252"/>
        <end position="272"/>
    </location>
</feature>
<feature type="transmembrane region" description="Helical" evidence="11">
    <location>
        <begin position="333"/>
        <end position="362"/>
    </location>
</feature>
<feature type="transmembrane region" description="Helical" evidence="11">
    <location>
        <begin position="175"/>
        <end position="195"/>
    </location>
</feature>
<evidence type="ECO:0000256" key="12">
    <source>
        <dbReference type="SAM" id="MobiDB-lite"/>
    </source>
</evidence>
<evidence type="ECO:0000256" key="5">
    <source>
        <dbReference type="ARBA" id="ARBA00022692"/>
    </source>
</evidence>
<feature type="transmembrane region" description="Helical" evidence="11">
    <location>
        <begin position="207"/>
        <end position="232"/>
    </location>
</feature>
<evidence type="ECO:0000256" key="10">
    <source>
        <dbReference type="ARBA" id="ARBA00023136"/>
    </source>
</evidence>
<dbReference type="HAMAP" id="MF_01522">
    <property type="entry name" value="Kup"/>
    <property type="match status" value="1"/>
</dbReference>
<protein>
    <recommendedName>
        <fullName evidence="11">Probable potassium transport system protein Kup</fullName>
    </recommendedName>
</protein>
<gene>
    <name evidence="11" type="primary">kup</name>
    <name evidence="15" type="ORF">HMPREF0091_10941</name>
</gene>
<dbReference type="GO" id="GO:0015079">
    <property type="term" value="F:potassium ion transmembrane transporter activity"/>
    <property type="evidence" value="ECO:0007669"/>
    <property type="project" value="UniProtKB-UniRule"/>
</dbReference>
<dbReference type="GO" id="GO:0015293">
    <property type="term" value="F:symporter activity"/>
    <property type="evidence" value="ECO:0007669"/>
    <property type="project" value="UniProtKB-UniRule"/>
</dbReference>
<dbReference type="EMBL" id="ACGK02000002">
    <property type="protein sequence ID" value="EGF22946.1"/>
    <property type="molecule type" value="Genomic_DNA"/>
</dbReference>
<evidence type="ECO:0000259" key="13">
    <source>
        <dbReference type="Pfam" id="PF02705"/>
    </source>
</evidence>
<dbReference type="InterPro" id="IPR053952">
    <property type="entry name" value="K_trans_C"/>
</dbReference>
<dbReference type="AlphaFoldDB" id="F1T641"/>
<dbReference type="GO" id="GO:0005886">
    <property type="term" value="C:plasma membrane"/>
    <property type="evidence" value="ECO:0007669"/>
    <property type="project" value="UniProtKB-SubCell"/>
</dbReference>
<keyword evidence="3 11" id="KW-1003">Cell membrane</keyword>
<comment type="function">
    <text evidence="11">Transport of potassium into the cell. Likely operates as a K(+):H(+) symporter.</text>
</comment>
<keyword evidence="7 11" id="KW-0630">Potassium</keyword>
<feature type="transmembrane region" description="Helical" evidence="11">
    <location>
        <begin position="284"/>
        <end position="307"/>
    </location>
</feature>
<dbReference type="Proteomes" id="UP000005947">
    <property type="component" value="Unassembled WGS sequence"/>
</dbReference>
<evidence type="ECO:0000313" key="15">
    <source>
        <dbReference type="EMBL" id="EGF22946.1"/>
    </source>
</evidence>
<accession>F1T641</accession>
<comment type="subcellular location">
    <subcellularLocation>
        <location evidence="11">Cell membrane</location>
        <topology evidence="11">Multi-pass membrane protein</topology>
    </subcellularLocation>
    <subcellularLocation>
        <location evidence="1">Membrane</location>
        <topology evidence="1">Multi-pass membrane protein</topology>
    </subcellularLocation>
</comment>
<dbReference type="Pfam" id="PF22776">
    <property type="entry name" value="K_trans_C"/>
    <property type="match status" value="1"/>
</dbReference>
<feature type="domain" description="K+ potassium transporter C-terminal" evidence="14">
    <location>
        <begin position="522"/>
        <end position="679"/>
    </location>
</feature>
<evidence type="ECO:0000256" key="1">
    <source>
        <dbReference type="ARBA" id="ARBA00004141"/>
    </source>
</evidence>
<keyword evidence="16" id="KW-1185">Reference proteome</keyword>
<evidence type="ECO:0000256" key="3">
    <source>
        <dbReference type="ARBA" id="ARBA00022475"/>
    </source>
</evidence>
<keyword evidence="8 11" id="KW-1133">Transmembrane helix</keyword>
<dbReference type="Pfam" id="PF02705">
    <property type="entry name" value="K_trans"/>
    <property type="match status" value="1"/>
</dbReference>
<keyword evidence="4 11" id="KW-0633">Potassium transport</keyword>
<feature type="transmembrane region" description="Helical" evidence="11">
    <location>
        <begin position="382"/>
        <end position="404"/>
    </location>
</feature>
<keyword evidence="9 11" id="KW-0406">Ion transport</keyword>
<evidence type="ECO:0000256" key="9">
    <source>
        <dbReference type="ARBA" id="ARBA00023065"/>
    </source>
</evidence>
<feature type="transmembrane region" description="Helical" evidence="11">
    <location>
        <begin position="410"/>
        <end position="428"/>
    </location>
</feature>
<feature type="domain" description="K+ potassium transporter integral membrane" evidence="13">
    <location>
        <begin position="49"/>
        <end position="495"/>
    </location>
</feature>
<dbReference type="PANTHER" id="PTHR30540">
    <property type="entry name" value="OSMOTIC STRESS POTASSIUM TRANSPORTER"/>
    <property type="match status" value="1"/>
</dbReference>
<evidence type="ECO:0000256" key="7">
    <source>
        <dbReference type="ARBA" id="ARBA00022958"/>
    </source>
</evidence>
<comment type="similarity">
    <text evidence="11">Belongs to the HAK/KUP transporter (TC 2.A.72) family.</text>
</comment>
<sequence length="811" mass="90647">MFTSSSGASGGNMQSIQNANVTGRIGQTGRIAATARAKMPSIPLSASMMLVTLGIVYGDIGTSPMYTLKAIMTGNGGLMTMKEDVVLGALSLIIWTLTLITTVKYVFVAMSADNHNEGGIFALYSLVKRFGKWLIIPAMIGGAALLADGILTPAVTVTTAIEGLRTIPFIRVLMGGRQSVVVIITITIICLLFFVQRSGTSSIGKAFGPIMTVWFLYLGISGLLNLCADLNVLRALNPIRGIVFLFNGQINAAGLMVLGNVFLCTTGAEALYSDMGHVGKVNIFATWPFVKTCLILNYLGQGAWILVHNSSLGLASMDDLNPFFQMIDPNYRVFAVILSTLAAIIASQALITGSYSIISEAIHLDLMPHMKINYPSLNKGQIYIPLVNNTMWLACILVVLIFQTSNHMEAAYGLAITATMLMTTILLYTYLTSIKRNKPAAIIFGLFFGAIELMFFFSSLTKFFHGGYFTVLMAAAMFAIMYIWRRATAVEHTQTVYLPIVKYIDQLRRLKRDREFPFTADNIVFLSNDSSQDRLDRDILYSILDKRPKRAKAYWFVNIKVTNEPYTHEYLVENFGTNFIFKVQLRLGFRVNQRINTYLYQIVSDMVDARILHPQHHKYSIYRENSNVGDFRFCMLRKVLSPETNISGLNRVVIEAKYIIRRLCGSPVKWYGLENSSIIFEYVPLFTRAKQQHRLTRIMKPLHVNPSPEQTGVMHIDDSDEDIFSASVKHELADSYESVEHSLIGGDTASFRPLRLDDNDDSEDDEYSYQGEEFIGTDTGIFEPEAQDMHNLPHDHTTHPSNTRNTPKHTQ</sequence>
<proteinExistence type="inferred from homology"/>